<dbReference type="PRINTS" id="PR00176">
    <property type="entry name" value="NANEUSMPORT"/>
</dbReference>
<dbReference type="PATRIC" id="fig|1341156.4.peg.3296"/>
<feature type="transmembrane region" description="Helical" evidence="7">
    <location>
        <begin position="90"/>
        <end position="114"/>
    </location>
</feature>
<keyword evidence="2 6" id="KW-0813">Transport</keyword>
<feature type="transmembrane region" description="Helical" evidence="7">
    <location>
        <begin position="231"/>
        <end position="248"/>
    </location>
</feature>
<dbReference type="InterPro" id="IPR047218">
    <property type="entry name" value="YocR/YhdH-like"/>
</dbReference>
<dbReference type="GO" id="GO:0016020">
    <property type="term" value="C:membrane"/>
    <property type="evidence" value="ECO:0007669"/>
    <property type="project" value="UniProtKB-SubCell"/>
</dbReference>
<dbReference type="PROSITE" id="PS00610">
    <property type="entry name" value="NA_NEUROTRAN_SYMP_1"/>
    <property type="match status" value="1"/>
</dbReference>
<comment type="similarity">
    <text evidence="6">Belongs to the sodium:neurotransmitter symporter (SNF) (TC 2.A.22) family.</text>
</comment>
<feature type="transmembrane region" description="Helical" evidence="7">
    <location>
        <begin position="173"/>
        <end position="192"/>
    </location>
</feature>
<evidence type="ECO:0000256" key="5">
    <source>
        <dbReference type="ARBA" id="ARBA00023136"/>
    </source>
</evidence>
<protein>
    <recommendedName>
        <fullName evidence="6">Transporter</fullName>
    </recommendedName>
</protein>
<dbReference type="AlphaFoldDB" id="A0A011VUB9"/>
<feature type="transmembrane region" description="Helical" evidence="7">
    <location>
        <begin position="355"/>
        <end position="377"/>
    </location>
</feature>
<evidence type="ECO:0000256" key="7">
    <source>
        <dbReference type="SAM" id="Phobius"/>
    </source>
</evidence>
<comment type="subcellular location">
    <subcellularLocation>
        <location evidence="1">Membrane</location>
        <topology evidence="1">Multi-pass membrane protein</topology>
    </subcellularLocation>
</comment>
<dbReference type="OrthoDB" id="9762833at2"/>
<keyword evidence="6" id="KW-0769">Symport</keyword>
<dbReference type="InterPro" id="IPR037272">
    <property type="entry name" value="SNS_sf"/>
</dbReference>
<feature type="transmembrane region" description="Helical" evidence="7">
    <location>
        <begin position="268"/>
        <end position="285"/>
    </location>
</feature>
<proteinExistence type="inferred from homology"/>
<dbReference type="EMBL" id="JEOB01000004">
    <property type="protein sequence ID" value="EXM38218.1"/>
    <property type="molecule type" value="Genomic_DNA"/>
</dbReference>
<dbReference type="EMBL" id="JEOB01000002">
    <property type="protein sequence ID" value="EXM39752.1"/>
    <property type="molecule type" value="Genomic_DNA"/>
</dbReference>
<feature type="transmembrane region" description="Helical" evidence="7">
    <location>
        <begin position="315"/>
        <end position="343"/>
    </location>
</feature>
<dbReference type="GO" id="GO:0015293">
    <property type="term" value="F:symporter activity"/>
    <property type="evidence" value="ECO:0007669"/>
    <property type="project" value="UniProtKB-KW"/>
</dbReference>
<organism evidence="8 10">
    <name type="scientific">Ruminococcus albus SY3</name>
    <dbReference type="NCBI Taxonomy" id="1341156"/>
    <lineage>
        <taxon>Bacteria</taxon>
        <taxon>Bacillati</taxon>
        <taxon>Bacillota</taxon>
        <taxon>Clostridia</taxon>
        <taxon>Eubacteriales</taxon>
        <taxon>Oscillospiraceae</taxon>
        <taxon>Ruminococcus</taxon>
    </lineage>
</organism>
<feature type="transmembrane region" description="Helical" evidence="7">
    <location>
        <begin position="12"/>
        <end position="33"/>
    </location>
</feature>
<dbReference type="Pfam" id="PF00209">
    <property type="entry name" value="SNF"/>
    <property type="match status" value="2"/>
</dbReference>
<dbReference type="Proteomes" id="UP000021369">
    <property type="component" value="Unassembled WGS sequence"/>
</dbReference>
<feature type="transmembrane region" description="Helical" evidence="7">
    <location>
        <begin position="440"/>
        <end position="464"/>
    </location>
</feature>
<dbReference type="CDD" id="cd10336">
    <property type="entry name" value="SLC6sbd_Tyt1-Like"/>
    <property type="match status" value="1"/>
</dbReference>
<dbReference type="PROSITE" id="PS50267">
    <property type="entry name" value="NA_NEUROTRAN_SYMP_3"/>
    <property type="match status" value="1"/>
</dbReference>
<dbReference type="SUPFAM" id="SSF161070">
    <property type="entry name" value="SNF-like"/>
    <property type="match status" value="1"/>
</dbReference>
<evidence type="ECO:0000256" key="4">
    <source>
        <dbReference type="ARBA" id="ARBA00022989"/>
    </source>
</evidence>
<evidence type="ECO:0000256" key="6">
    <source>
        <dbReference type="RuleBase" id="RU003732"/>
    </source>
</evidence>
<evidence type="ECO:0000256" key="2">
    <source>
        <dbReference type="ARBA" id="ARBA00022448"/>
    </source>
</evidence>
<evidence type="ECO:0000313" key="10">
    <source>
        <dbReference type="Proteomes" id="UP000021369"/>
    </source>
</evidence>
<dbReference type="PANTHER" id="PTHR42948:SF1">
    <property type="entry name" value="TRANSPORTER"/>
    <property type="match status" value="1"/>
</dbReference>
<sequence>MEKTSGTKRNSFSSSLGFVLAAAGSAVGLGNIWRFPYLAAKNGGGIFLVIYLILALTFGFTLLVSEVAMGRKTKQGCLTAYGELHKKSKWIGVFAEIVPFMILPYYCLIGGWVLKYFTVFATGNGTAAASDDYFGGFITAPVSPIIFDVIFLGATAIVIALGVNKGIESISKVLMPLLLLTIIGISIFALTLKGNDGRTGLDGFKIFVVPNLEGMGAKDIFNVVLDAMGQLFYSISVAMGIMVTYGSYFKDDENLMKSVNRIEIFDTLVAFLAGVMIIPAVYAFMGDEGLKEAGPSLMFKSLPKVFEAMGPAGTWIGAAFFLMVLFAALTSSISILEAVVSGLMDKFGWSRKKAVTFETAAALALGILICLGYNKLYFEVDLPNGSKNGQILDIFDYISNNILMPVVAISTCILIGWIVKPKTIIDEATKNGERFGRKGMYIVMVKFIEPVLLFLLLLGSLGVWEKLLK</sequence>
<keyword evidence="4 7" id="KW-1133">Transmembrane helix</keyword>
<feature type="transmembrane region" description="Helical" evidence="7">
    <location>
        <begin position="45"/>
        <end position="69"/>
    </location>
</feature>
<dbReference type="NCBIfam" id="NF037979">
    <property type="entry name" value="Na_transp"/>
    <property type="match status" value="1"/>
</dbReference>
<dbReference type="RefSeq" id="WP_037286779.1">
    <property type="nucleotide sequence ID" value="NZ_JEOB01000002.1"/>
</dbReference>
<keyword evidence="10" id="KW-1185">Reference proteome</keyword>
<dbReference type="PANTHER" id="PTHR42948">
    <property type="entry name" value="TRANSPORTER"/>
    <property type="match status" value="1"/>
</dbReference>
<reference evidence="8 10" key="1">
    <citation type="submission" date="2013-06" db="EMBL/GenBank/DDBJ databases">
        <title>Rumen cellulosomics: divergent fiber-degrading strategies revealed by comparative genome-wide analysis of six Ruminococcal strains.</title>
        <authorList>
            <person name="Dassa B."/>
            <person name="Borovok I."/>
            <person name="Lamed R."/>
            <person name="Flint H."/>
            <person name="Yeoman C.J."/>
            <person name="White B."/>
            <person name="Bayer E.A."/>
        </authorList>
    </citation>
    <scope>NUCLEOTIDE SEQUENCE [LARGE SCALE GENOMIC DNA]</scope>
    <source>
        <strain evidence="8 10">SY3</strain>
    </source>
</reference>
<evidence type="ECO:0000313" key="8">
    <source>
        <dbReference type="EMBL" id="EXM38218.1"/>
    </source>
</evidence>
<dbReference type="InterPro" id="IPR000175">
    <property type="entry name" value="Na/ntran_symport"/>
</dbReference>
<keyword evidence="5 7" id="KW-0472">Membrane</keyword>
<keyword evidence="3 6" id="KW-0812">Transmembrane</keyword>
<gene>
    <name evidence="9" type="ORF">RASY3_08145</name>
    <name evidence="8" type="ORF">RASY3_18530</name>
</gene>
<feature type="transmembrane region" description="Helical" evidence="7">
    <location>
        <begin position="134"/>
        <end position="161"/>
    </location>
</feature>
<comment type="caution">
    <text evidence="8">The sequence shown here is derived from an EMBL/GenBank/DDBJ whole genome shotgun (WGS) entry which is preliminary data.</text>
</comment>
<feature type="transmembrane region" description="Helical" evidence="7">
    <location>
        <begin position="397"/>
        <end position="419"/>
    </location>
</feature>
<evidence type="ECO:0000256" key="1">
    <source>
        <dbReference type="ARBA" id="ARBA00004141"/>
    </source>
</evidence>
<name>A0A011VUB9_RUMAL</name>
<accession>A0A011VUB9</accession>
<evidence type="ECO:0000256" key="3">
    <source>
        <dbReference type="ARBA" id="ARBA00022692"/>
    </source>
</evidence>
<evidence type="ECO:0000313" key="9">
    <source>
        <dbReference type="EMBL" id="EXM39752.1"/>
    </source>
</evidence>